<reference evidence="1 2" key="1">
    <citation type="journal article" date="2019" name="Nat. Ecol. Evol.">
        <title>Megaphylogeny resolves global patterns of mushroom evolution.</title>
        <authorList>
            <person name="Varga T."/>
            <person name="Krizsan K."/>
            <person name="Foldi C."/>
            <person name="Dima B."/>
            <person name="Sanchez-Garcia M."/>
            <person name="Sanchez-Ramirez S."/>
            <person name="Szollosi G.J."/>
            <person name="Szarkandi J.G."/>
            <person name="Papp V."/>
            <person name="Albert L."/>
            <person name="Andreopoulos W."/>
            <person name="Angelini C."/>
            <person name="Antonin V."/>
            <person name="Barry K.W."/>
            <person name="Bougher N.L."/>
            <person name="Buchanan P."/>
            <person name="Buyck B."/>
            <person name="Bense V."/>
            <person name="Catcheside P."/>
            <person name="Chovatia M."/>
            <person name="Cooper J."/>
            <person name="Damon W."/>
            <person name="Desjardin D."/>
            <person name="Finy P."/>
            <person name="Geml J."/>
            <person name="Haridas S."/>
            <person name="Hughes K."/>
            <person name="Justo A."/>
            <person name="Karasinski D."/>
            <person name="Kautmanova I."/>
            <person name="Kiss B."/>
            <person name="Kocsube S."/>
            <person name="Kotiranta H."/>
            <person name="LaButti K.M."/>
            <person name="Lechner B.E."/>
            <person name="Liimatainen K."/>
            <person name="Lipzen A."/>
            <person name="Lukacs Z."/>
            <person name="Mihaltcheva S."/>
            <person name="Morgado L.N."/>
            <person name="Niskanen T."/>
            <person name="Noordeloos M.E."/>
            <person name="Ohm R.A."/>
            <person name="Ortiz-Santana B."/>
            <person name="Ovrebo C."/>
            <person name="Racz N."/>
            <person name="Riley R."/>
            <person name="Savchenko A."/>
            <person name="Shiryaev A."/>
            <person name="Soop K."/>
            <person name="Spirin V."/>
            <person name="Szebenyi C."/>
            <person name="Tomsovsky M."/>
            <person name="Tulloss R.E."/>
            <person name="Uehling J."/>
            <person name="Grigoriev I.V."/>
            <person name="Vagvolgyi C."/>
            <person name="Papp T."/>
            <person name="Martin F.M."/>
            <person name="Miettinen O."/>
            <person name="Hibbett D.S."/>
            <person name="Nagy L.G."/>
        </authorList>
    </citation>
    <scope>NUCLEOTIDE SEQUENCE [LARGE SCALE GENOMIC DNA]</scope>
    <source>
        <strain evidence="1 2">HHB13444</strain>
    </source>
</reference>
<proteinExistence type="predicted"/>
<evidence type="ECO:0000313" key="2">
    <source>
        <dbReference type="Proteomes" id="UP000308197"/>
    </source>
</evidence>
<dbReference type="Proteomes" id="UP000308197">
    <property type="component" value="Unassembled WGS sequence"/>
</dbReference>
<dbReference type="EMBL" id="ML211420">
    <property type="protein sequence ID" value="TFK83120.1"/>
    <property type="molecule type" value="Genomic_DNA"/>
</dbReference>
<protein>
    <submittedName>
        <fullName evidence="1">Uncharacterized protein</fullName>
    </submittedName>
</protein>
<dbReference type="STRING" id="1314778.A0A5C3P4A1"/>
<organism evidence="1 2">
    <name type="scientific">Polyporus arcularius HHB13444</name>
    <dbReference type="NCBI Taxonomy" id="1314778"/>
    <lineage>
        <taxon>Eukaryota</taxon>
        <taxon>Fungi</taxon>
        <taxon>Dikarya</taxon>
        <taxon>Basidiomycota</taxon>
        <taxon>Agaricomycotina</taxon>
        <taxon>Agaricomycetes</taxon>
        <taxon>Polyporales</taxon>
        <taxon>Polyporaceae</taxon>
        <taxon>Polyporus</taxon>
    </lineage>
</organism>
<gene>
    <name evidence="1" type="ORF">K466DRAFT_529425</name>
</gene>
<sequence length="134" mass="15842">MYFFPDRLDIPGDLNWREVCEDMPIQIECSRYDRADKCERNEHGNVWATWFVRTNESQCMTYWDRMEDKGCTPGRSGMKRYESRLMNLHDGDDWNTMCNTSPATIGGVHYDRPTVCEDKNGRTGIFNHPDGWCW</sequence>
<evidence type="ECO:0000313" key="1">
    <source>
        <dbReference type="EMBL" id="TFK83120.1"/>
    </source>
</evidence>
<dbReference type="InParanoid" id="A0A5C3P4A1"/>
<dbReference type="AlphaFoldDB" id="A0A5C3P4A1"/>
<name>A0A5C3P4A1_9APHY</name>
<accession>A0A5C3P4A1</accession>
<keyword evidence="2" id="KW-1185">Reference proteome</keyword>